<sequence length="435" mass="48497">MPLARPQPPRRATVADTLPRSAAKPRETSFPRPCDAVSDLVRPLLEKPEADIRPSGFQTDSDFCRETIKGGSLTFHAASLFLPRDRRDPCYALYAFCRLADDAVDCEPDAERKKAACQLLRKRLDAAYDGRPWDTPIDRAFSDMVRAYRMPKALPEALIEGMEWDADERRYETLSDLKAYAARVAAVVGAMMTVLMGVRYERTLSRACDLGVAMQLTNICRDVGEDAREGRLFLPLSWLREEGLDVDAWMADPVFCPEVAAVVKRLLDEADRLYERAYSGIHGLPGVCRCSIQAAGMLYQAIGHKVVERDYDSISSRAWVSTGEKLVIASKAFFSSLVPRFADRAPALPETAFLVDAVVNAPEPVRRADEAPGERVLPRPSRTPWWRLGLRVAWTLEMLMHIDERSHAPQLYHPHPRLSGSGAPGAAKPEPAPLQ</sequence>
<dbReference type="FunFam" id="1.10.600.10:FF:000020">
    <property type="entry name" value="Phytoene synthase"/>
    <property type="match status" value="1"/>
</dbReference>
<dbReference type="InterPro" id="IPR002060">
    <property type="entry name" value="Squ/phyt_synthse"/>
</dbReference>
<dbReference type="GO" id="GO:0016117">
    <property type="term" value="P:carotenoid biosynthetic process"/>
    <property type="evidence" value="ECO:0007669"/>
    <property type="project" value="UniProtKB-KW"/>
</dbReference>
<evidence type="ECO:0000256" key="5">
    <source>
        <dbReference type="ARBA" id="ARBA00053028"/>
    </source>
</evidence>
<dbReference type="PROSITE" id="PS01044">
    <property type="entry name" value="SQUALEN_PHYTOEN_SYN_1"/>
    <property type="match status" value="1"/>
</dbReference>
<keyword evidence="3" id="KW-0808">Transferase</keyword>
<dbReference type="InterPro" id="IPR019845">
    <property type="entry name" value="Squalene/phytoene_synthase_CS"/>
</dbReference>
<evidence type="ECO:0000313" key="7">
    <source>
        <dbReference type="EMBL" id="MBE1236477.1"/>
    </source>
</evidence>
<comment type="similarity">
    <text evidence="2">Belongs to the phytoene/squalene synthase family.</text>
</comment>
<comment type="caution">
    <text evidence="7">The sequence shown here is derived from an EMBL/GenBank/DDBJ whole genome shotgun (WGS) entry which is preliminary data.</text>
</comment>
<evidence type="ECO:0000256" key="3">
    <source>
        <dbReference type="ARBA" id="ARBA00022679"/>
    </source>
</evidence>
<dbReference type="GO" id="GO:0004311">
    <property type="term" value="F:geranylgeranyl diphosphate synthase activity"/>
    <property type="evidence" value="ECO:0007669"/>
    <property type="project" value="InterPro"/>
</dbReference>
<feature type="region of interest" description="Disordered" evidence="6">
    <location>
        <begin position="1"/>
        <end position="34"/>
    </location>
</feature>
<dbReference type="CDD" id="cd00683">
    <property type="entry name" value="Trans_IPPS_HH"/>
    <property type="match status" value="1"/>
</dbReference>
<dbReference type="InterPro" id="IPR033904">
    <property type="entry name" value="Trans_IPPS_HH"/>
</dbReference>
<accession>A0A8J6YVG1</accession>
<feature type="compositionally biased region" description="Low complexity" evidence="6">
    <location>
        <begin position="420"/>
        <end position="429"/>
    </location>
</feature>
<evidence type="ECO:0000256" key="6">
    <source>
        <dbReference type="SAM" id="MobiDB-lite"/>
    </source>
</evidence>
<dbReference type="SFLD" id="SFLDG01018">
    <property type="entry name" value="Squalene/Phytoene_Synthase_Lik"/>
    <property type="match status" value="1"/>
</dbReference>
<dbReference type="SUPFAM" id="SSF48576">
    <property type="entry name" value="Terpenoid synthases"/>
    <property type="match status" value="1"/>
</dbReference>
<evidence type="ECO:0000256" key="1">
    <source>
        <dbReference type="ARBA" id="ARBA00004684"/>
    </source>
</evidence>
<dbReference type="AlphaFoldDB" id="A0A8J6YVG1"/>
<dbReference type="EMBL" id="JACZHT010000001">
    <property type="protein sequence ID" value="MBE1236477.1"/>
    <property type="molecule type" value="Genomic_DNA"/>
</dbReference>
<proteinExistence type="inferred from homology"/>
<dbReference type="Proteomes" id="UP000631034">
    <property type="component" value="Unassembled WGS sequence"/>
</dbReference>
<dbReference type="Gene3D" id="1.10.600.10">
    <property type="entry name" value="Farnesyl Diphosphate Synthase"/>
    <property type="match status" value="1"/>
</dbReference>
<evidence type="ECO:0000313" key="8">
    <source>
        <dbReference type="Proteomes" id="UP000631034"/>
    </source>
</evidence>
<name>A0A8J6YVG1_9PROT</name>
<dbReference type="InterPro" id="IPR044843">
    <property type="entry name" value="Trans_IPPS_bact-type"/>
</dbReference>
<keyword evidence="4" id="KW-0125">Carotenoid biosynthesis</keyword>
<comment type="pathway">
    <text evidence="1">Carotenoid biosynthesis; phytoene biosynthesis.</text>
</comment>
<dbReference type="PANTHER" id="PTHR31480">
    <property type="entry name" value="BIFUNCTIONAL LYCOPENE CYCLASE/PHYTOENE SYNTHASE"/>
    <property type="match status" value="1"/>
</dbReference>
<organism evidence="7 8">
    <name type="scientific">Phaeovibrio sulfidiphilus</name>
    <dbReference type="NCBI Taxonomy" id="1220600"/>
    <lineage>
        <taxon>Bacteria</taxon>
        <taxon>Pseudomonadati</taxon>
        <taxon>Pseudomonadota</taxon>
        <taxon>Alphaproteobacteria</taxon>
        <taxon>Rhodospirillales</taxon>
        <taxon>Rhodospirillaceae</taxon>
        <taxon>Phaeovibrio</taxon>
    </lineage>
</organism>
<protein>
    <submittedName>
        <fullName evidence="7">Phytoene/squalene synthase family protein</fullName>
    </submittedName>
</protein>
<evidence type="ECO:0000256" key="2">
    <source>
        <dbReference type="ARBA" id="ARBA00006251"/>
    </source>
</evidence>
<evidence type="ECO:0000256" key="4">
    <source>
        <dbReference type="ARBA" id="ARBA00022746"/>
    </source>
</evidence>
<gene>
    <name evidence="7" type="ORF">IHV25_02265</name>
</gene>
<dbReference type="InterPro" id="IPR008949">
    <property type="entry name" value="Isoprenoid_synthase_dom_sf"/>
</dbReference>
<comment type="cofactor">
    <cofactor evidence="5">
        <name>ATP</name>
        <dbReference type="ChEBI" id="CHEBI:30616"/>
    </cofactor>
</comment>
<dbReference type="GO" id="GO:0051996">
    <property type="term" value="F:squalene synthase [NAD(P)H] activity"/>
    <property type="evidence" value="ECO:0007669"/>
    <property type="project" value="InterPro"/>
</dbReference>
<feature type="region of interest" description="Disordered" evidence="6">
    <location>
        <begin position="411"/>
        <end position="435"/>
    </location>
</feature>
<dbReference type="SFLD" id="SFLDS00005">
    <property type="entry name" value="Isoprenoid_Synthase_Type_I"/>
    <property type="match status" value="1"/>
</dbReference>
<keyword evidence="8" id="KW-1185">Reference proteome</keyword>
<dbReference type="SFLD" id="SFLDG01212">
    <property type="entry name" value="Phytoene_synthase_like"/>
    <property type="match status" value="1"/>
</dbReference>
<dbReference type="Pfam" id="PF00494">
    <property type="entry name" value="SQS_PSY"/>
    <property type="match status" value="1"/>
</dbReference>
<dbReference type="PROSITE" id="PS01045">
    <property type="entry name" value="SQUALEN_PHYTOEN_SYN_2"/>
    <property type="match status" value="1"/>
</dbReference>
<reference evidence="7" key="1">
    <citation type="submission" date="2020-10" db="EMBL/GenBank/DDBJ databases">
        <title>Genome sequence of the unusual species of purple photosynthetic bacteria, Phaeovibrio sulfidiphilus DSM 23193, type strain.</title>
        <authorList>
            <person name="Kyndt J.A."/>
            <person name="Meyer T.E."/>
        </authorList>
    </citation>
    <scope>NUCLEOTIDE SEQUENCE</scope>
    <source>
        <strain evidence="7">DSM 23193</strain>
    </source>
</reference>